<dbReference type="InterPro" id="IPR052024">
    <property type="entry name" value="Methanogen_methyltrans"/>
</dbReference>
<sequence length="347" mass="39300">MVRWFQSKWKEKGMASKRDLVFRAIRGDEVERVPVGFWFHFVTLEEKGQGLNNPRIFQKSVDGHRSYVERIRPDFVKIMSDGFFLYPSNVYNPKIASIQELTSIESIGEEHPWIQQQVEVVQAVRETFTEEVASFYNIFSPISYLKRWFRTETSRGDKEVADLLLENSEQFRAILDVIAGDIASLTQKIIQQGGVDGIYLSTQEIQDERITPALYQTYIEPSNIAILEAANQVGGTNILHICGFEGASNDVTIFKDYPAQVVNWATHHEEVSLTQGQELFPGKAVLGGFENGKKSLLYQGSKAELQDETRRLLAEAGSKGVLLGADCTVPDDFDLERLDWIRQAAVL</sequence>
<organism evidence="2 3">
    <name type="scientific">Streptococcus oralis ATCC 49296</name>
    <dbReference type="NCBI Taxonomy" id="888049"/>
    <lineage>
        <taxon>Bacteria</taxon>
        <taxon>Bacillati</taxon>
        <taxon>Bacillota</taxon>
        <taxon>Bacilli</taxon>
        <taxon>Lactobacillales</taxon>
        <taxon>Streptococcaceae</taxon>
        <taxon>Streptococcus</taxon>
    </lineage>
</organism>
<gene>
    <name evidence="2" type="ORF">HMPREF8578_0729</name>
</gene>
<comment type="caution">
    <text evidence="2">The sequence shown here is derived from an EMBL/GenBank/DDBJ whole genome shotgun (WGS) entry which is preliminary data.</text>
</comment>
<protein>
    <recommendedName>
        <fullName evidence="1">Uroporphyrinogen decarboxylase (URO-D) domain-containing protein</fullName>
    </recommendedName>
</protein>
<dbReference type="PANTHER" id="PTHR47099">
    <property type="entry name" value="METHYLCOBAMIDE:COM METHYLTRANSFERASE MTBA"/>
    <property type="match status" value="1"/>
</dbReference>
<name>E6KKG4_STROR</name>
<evidence type="ECO:0000313" key="3">
    <source>
        <dbReference type="Proteomes" id="UP000004500"/>
    </source>
</evidence>
<dbReference type="EMBL" id="AEPO01000010">
    <property type="protein sequence ID" value="EFU63456.1"/>
    <property type="molecule type" value="Genomic_DNA"/>
</dbReference>
<dbReference type="Proteomes" id="UP000004500">
    <property type="component" value="Unassembled WGS sequence"/>
</dbReference>
<dbReference type="SUPFAM" id="SSF51726">
    <property type="entry name" value="UROD/MetE-like"/>
    <property type="match status" value="1"/>
</dbReference>
<dbReference type="Pfam" id="PF01208">
    <property type="entry name" value="URO-D"/>
    <property type="match status" value="1"/>
</dbReference>
<dbReference type="Gene3D" id="3.20.20.210">
    <property type="match status" value="1"/>
</dbReference>
<dbReference type="HOGENOM" id="CLU_040933_1_1_9"/>
<dbReference type="InterPro" id="IPR000257">
    <property type="entry name" value="Uroporphyrinogen_deCOase"/>
</dbReference>
<dbReference type="eggNOG" id="COG0407">
    <property type="taxonomic scope" value="Bacteria"/>
</dbReference>
<dbReference type="PANTHER" id="PTHR47099:SF1">
    <property type="entry name" value="METHYLCOBAMIDE:COM METHYLTRANSFERASE MTBA"/>
    <property type="match status" value="1"/>
</dbReference>
<reference evidence="2 3" key="1">
    <citation type="submission" date="2010-11" db="EMBL/GenBank/DDBJ databases">
        <authorList>
            <person name="Muzny D."/>
            <person name="Qin X."/>
            <person name="Deng J."/>
            <person name="Jiang H."/>
            <person name="Liu Y."/>
            <person name="Qu J."/>
            <person name="Song X.-Z."/>
            <person name="Zhang L."/>
            <person name="Thornton R."/>
            <person name="Coyle M."/>
            <person name="Francisco L."/>
            <person name="Jackson L."/>
            <person name="Javaid M."/>
            <person name="Korchina V."/>
            <person name="Kovar C."/>
            <person name="Mata R."/>
            <person name="Mathew T."/>
            <person name="Ngo R."/>
            <person name="Nguyen L."/>
            <person name="Nguyen N."/>
            <person name="Okwuonu G."/>
            <person name="Ongeri F."/>
            <person name="Pham C."/>
            <person name="Simmons D."/>
            <person name="Wilczek-Boney K."/>
            <person name="Hale W."/>
            <person name="Jakkamsetti A."/>
            <person name="Pham P."/>
            <person name="Ruth R."/>
            <person name="San Lucas F."/>
            <person name="Warren J."/>
            <person name="Zhang J."/>
            <person name="Zhao Z."/>
            <person name="Zhou C."/>
            <person name="Zhu D."/>
            <person name="Lee S."/>
            <person name="Bess C."/>
            <person name="Blankenburg K."/>
            <person name="Forbes L."/>
            <person name="Fu Q."/>
            <person name="Gubbala S."/>
            <person name="Hirani K."/>
            <person name="Jayaseelan J.C."/>
            <person name="Lara F."/>
            <person name="Munidasa M."/>
            <person name="Palculict T."/>
            <person name="Patil S."/>
            <person name="Pu L.-L."/>
            <person name="Saada N."/>
            <person name="Tang L."/>
            <person name="Weissenberger G."/>
            <person name="Zhu Y."/>
            <person name="Hemphill L."/>
            <person name="Shang Y."/>
            <person name="Youmans B."/>
            <person name="Ayvaz T."/>
            <person name="Ross M."/>
            <person name="Santibanez J."/>
            <person name="Aqrawi P."/>
            <person name="Gross S."/>
            <person name="Joshi V."/>
            <person name="Fowler G."/>
            <person name="Nazareth L."/>
            <person name="Reid J."/>
            <person name="Worley K."/>
            <person name="Petrosino J."/>
            <person name="Highlander S."/>
            <person name="Gibbs R."/>
        </authorList>
    </citation>
    <scope>NUCLEOTIDE SEQUENCE [LARGE SCALE GENOMIC DNA]</scope>
    <source>
        <strain evidence="2 3">ATCC 49296</strain>
    </source>
</reference>
<dbReference type="GO" id="GO:0006779">
    <property type="term" value="P:porphyrin-containing compound biosynthetic process"/>
    <property type="evidence" value="ECO:0007669"/>
    <property type="project" value="InterPro"/>
</dbReference>
<accession>E6KKG4</accession>
<dbReference type="InterPro" id="IPR038071">
    <property type="entry name" value="UROD/MetE-like_sf"/>
</dbReference>
<proteinExistence type="predicted"/>
<dbReference type="AlphaFoldDB" id="E6KKG4"/>
<feature type="domain" description="Uroporphyrinogen decarboxylase (URO-D)" evidence="1">
    <location>
        <begin position="94"/>
        <end position="343"/>
    </location>
</feature>
<evidence type="ECO:0000259" key="1">
    <source>
        <dbReference type="Pfam" id="PF01208"/>
    </source>
</evidence>
<evidence type="ECO:0000313" key="2">
    <source>
        <dbReference type="EMBL" id="EFU63456.1"/>
    </source>
</evidence>
<dbReference type="GO" id="GO:0004853">
    <property type="term" value="F:uroporphyrinogen decarboxylase activity"/>
    <property type="evidence" value="ECO:0007669"/>
    <property type="project" value="InterPro"/>
</dbReference>